<proteinExistence type="predicted"/>
<evidence type="ECO:0000259" key="2">
    <source>
        <dbReference type="PROSITE" id="PS50989"/>
    </source>
</evidence>
<dbReference type="InterPro" id="IPR011763">
    <property type="entry name" value="COA_CT_C"/>
</dbReference>
<name>A0A381WUU1_9ZZZZ</name>
<gene>
    <name evidence="3" type="ORF">METZ01_LOCUS109139</name>
</gene>
<dbReference type="PROSITE" id="PS50989">
    <property type="entry name" value="COA_CT_CTER"/>
    <property type="match status" value="1"/>
</dbReference>
<dbReference type="InterPro" id="IPR034733">
    <property type="entry name" value="AcCoA_carboxyl_beta"/>
</dbReference>
<organism evidence="3">
    <name type="scientific">marine metagenome</name>
    <dbReference type="NCBI Taxonomy" id="408172"/>
    <lineage>
        <taxon>unclassified sequences</taxon>
        <taxon>metagenomes</taxon>
        <taxon>ecological metagenomes</taxon>
    </lineage>
</organism>
<dbReference type="InterPro" id="IPR011762">
    <property type="entry name" value="COA_CT_N"/>
</dbReference>
<dbReference type="PROSITE" id="PS50980">
    <property type="entry name" value="COA_CT_NTER"/>
    <property type="match status" value="1"/>
</dbReference>
<dbReference type="Pfam" id="PF01039">
    <property type="entry name" value="Carboxyl_trans"/>
    <property type="match status" value="1"/>
</dbReference>
<feature type="domain" description="CoA carboxyltransferase N-terminal" evidence="1">
    <location>
        <begin position="1"/>
        <end position="279"/>
    </location>
</feature>
<accession>A0A381WUU1</accession>
<dbReference type="InterPro" id="IPR029045">
    <property type="entry name" value="ClpP/crotonase-like_dom_sf"/>
</dbReference>
<dbReference type="GO" id="GO:0004658">
    <property type="term" value="F:propionyl-CoA carboxylase activity"/>
    <property type="evidence" value="ECO:0007669"/>
    <property type="project" value="TreeGrafter"/>
</dbReference>
<sequence length="532" mass="56996">MGEWEPELGELRQREAMAEQMGGADKVARQHERGKLDVRQRIGALLDDGSFHEIGKIAGSPTYDENGDLVDLRAANFLFGRGLIDGRTVVVAADDFTVRGGAADAAIVGKQIAAEQMAGELRLPIIRLIDGTGGGGSVRTLDTDPSKKVSSGDGGYGRGARTYVPMNPGWEHVVANLAVVPTVALCLGSVAGLGAARAVTSHYSLMVKGMSHLFAAGPVVVNRMGGEQVDKEDLGGSRIHTRNGSIDDEVGSEEEAFGRARKFLSYLPSSVYELAERGPCTDDPNRTDADLADLVPRDRRQVYRMRSIIDSVVDEDSFFELGASFGRSAVCGLARLDGWPVAILAGDPYHYGGGWTAASSQKVTRFVDLAETFHLPVVHLVDNPGFVIGTEAEQQATIRHGARALAAVYQATVPWCSVLVRKAFGVAGAAHSPGHRFQYRYAWPSGDWGSLPVEGGVEAAYRSDLEASDDPEALLAEITERLNSVRSPFRTAEAFLVEEIIDPADTRPLLCEFANLAAPLRTPGPVGSPYRP</sequence>
<dbReference type="PANTHER" id="PTHR43842:SF2">
    <property type="entry name" value="PROPIONYL-COA CARBOXYLASE BETA CHAIN, MITOCHONDRIAL"/>
    <property type="match status" value="1"/>
</dbReference>
<dbReference type="PANTHER" id="PTHR43842">
    <property type="entry name" value="PROPIONYL-COA CARBOXYLASE BETA CHAIN"/>
    <property type="match status" value="1"/>
</dbReference>
<dbReference type="AlphaFoldDB" id="A0A381WUU1"/>
<evidence type="ECO:0000259" key="1">
    <source>
        <dbReference type="PROSITE" id="PS50980"/>
    </source>
</evidence>
<feature type="domain" description="CoA carboxyltransferase C-terminal" evidence="2">
    <location>
        <begin position="283"/>
        <end position="522"/>
    </location>
</feature>
<dbReference type="EMBL" id="UINC01012960">
    <property type="protein sequence ID" value="SVA56285.1"/>
    <property type="molecule type" value="Genomic_DNA"/>
</dbReference>
<dbReference type="InterPro" id="IPR051047">
    <property type="entry name" value="AccD/PCCB"/>
</dbReference>
<evidence type="ECO:0008006" key="4">
    <source>
        <dbReference type="Google" id="ProtNLM"/>
    </source>
</evidence>
<reference evidence="3" key="1">
    <citation type="submission" date="2018-05" db="EMBL/GenBank/DDBJ databases">
        <authorList>
            <person name="Lanie J.A."/>
            <person name="Ng W.-L."/>
            <person name="Kazmierczak K.M."/>
            <person name="Andrzejewski T.M."/>
            <person name="Davidsen T.M."/>
            <person name="Wayne K.J."/>
            <person name="Tettelin H."/>
            <person name="Glass J.I."/>
            <person name="Rusch D."/>
            <person name="Podicherti R."/>
            <person name="Tsui H.-C.T."/>
            <person name="Winkler M.E."/>
        </authorList>
    </citation>
    <scope>NUCLEOTIDE SEQUENCE</scope>
</reference>
<dbReference type="SUPFAM" id="SSF52096">
    <property type="entry name" value="ClpP/crotonase"/>
    <property type="match status" value="2"/>
</dbReference>
<protein>
    <recommendedName>
        <fullName evidence="4">CoA carboxyltransferase C-terminal domain-containing protein</fullName>
    </recommendedName>
</protein>
<dbReference type="Gene3D" id="3.90.226.10">
    <property type="entry name" value="2-enoyl-CoA Hydratase, Chain A, domain 1"/>
    <property type="match status" value="2"/>
</dbReference>
<evidence type="ECO:0000313" key="3">
    <source>
        <dbReference type="EMBL" id="SVA56285.1"/>
    </source>
</evidence>